<feature type="compositionally biased region" description="Basic and acidic residues" evidence="1">
    <location>
        <begin position="15"/>
        <end position="29"/>
    </location>
</feature>
<sequence length="154" mass="16847">MVSLGRGGKRCRTTSRIDDATQGGHDKSGGMHARRTQRRPFASPLRSGLLLLLLLRRRHRRRDTSCMAHEPLSGAEHAPPRSTVHHVCARTCADVSPASQPWARTAAGSPREASDQSHAGMCLPVLWAGVAVSLRQKLVNETARGGRAHRDRPR</sequence>
<protein>
    <submittedName>
        <fullName evidence="2">Uncharacterized protein</fullName>
    </submittedName>
</protein>
<evidence type="ECO:0000313" key="2">
    <source>
        <dbReference type="EMBL" id="PCH37315.1"/>
    </source>
</evidence>
<name>A0A2H3J6P1_WOLCO</name>
<gene>
    <name evidence="2" type="ORF">WOLCODRAFT_140798</name>
</gene>
<dbReference type="Proteomes" id="UP000218811">
    <property type="component" value="Unassembled WGS sequence"/>
</dbReference>
<reference evidence="2 3" key="1">
    <citation type="journal article" date="2012" name="Science">
        <title>The Paleozoic origin of enzymatic lignin decomposition reconstructed from 31 fungal genomes.</title>
        <authorList>
            <person name="Floudas D."/>
            <person name="Binder M."/>
            <person name="Riley R."/>
            <person name="Barry K."/>
            <person name="Blanchette R.A."/>
            <person name="Henrissat B."/>
            <person name="Martinez A.T."/>
            <person name="Otillar R."/>
            <person name="Spatafora J.W."/>
            <person name="Yadav J.S."/>
            <person name="Aerts A."/>
            <person name="Benoit I."/>
            <person name="Boyd A."/>
            <person name="Carlson A."/>
            <person name="Copeland A."/>
            <person name="Coutinho P.M."/>
            <person name="de Vries R.P."/>
            <person name="Ferreira P."/>
            <person name="Findley K."/>
            <person name="Foster B."/>
            <person name="Gaskell J."/>
            <person name="Glotzer D."/>
            <person name="Gorecki P."/>
            <person name="Heitman J."/>
            <person name="Hesse C."/>
            <person name="Hori C."/>
            <person name="Igarashi K."/>
            <person name="Jurgens J.A."/>
            <person name="Kallen N."/>
            <person name="Kersten P."/>
            <person name="Kohler A."/>
            <person name="Kuees U."/>
            <person name="Kumar T.K.A."/>
            <person name="Kuo A."/>
            <person name="LaButti K."/>
            <person name="Larrondo L.F."/>
            <person name="Lindquist E."/>
            <person name="Ling A."/>
            <person name="Lombard V."/>
            <person name="Lucas S."/>
            <person name="Lundell T."/>
            <person name="Martin R."/>
            <person name="McLaughlin D.J."/>
            <person name="Morgenstern I."/>
            <person name="Morin E."/>
            <person name="Murat C."/>
            <person name="Nagy L.G."/>
            <person name="Nolan M."/>
            <person name="Ohm R.A."/>
            <person name="Patyshakuliyeva A."/>
            <person name="Rokas A."/>
            <person name="Ruiz-Duenas F.J."/>
            <person name="Sabat G."/>
            <person name="Salamov A."/>
            <person name="Samejima M."/>
            <person name="Schmutz J."/>
            <person name="Slot J.C."/>
            <person name="St John F."/>
            <person name="Stenlid J."/>
            <person name="Sun H."/>
            <person name="Sun S."/>
            <person name="Syed K."/>
            <person name="Tsang A."/>
            <person name="Wiebenga A."/>
            <person name="Young D."/>
            <person name="Pisabarro A."/>
            <person name="Eastwood D.C."/>
            <person name="Martin F."/>
            <person name="Cullen D."/>
            <person name="Grigoriev I.V."/>
            <person name="Hibbett D.S."/>
        </authorList>
    </citation>
    <scope>NUCLEOTIDE SEQUENCE [LARGE SCALE GENOMIC DNA]</scope>
    <source>
        <strain evidence="2 3">MD-104</strain>
    </source>
</reference>
<dbReference type="AlphaFoldDB" id="A0A2H3J6P1"/>
<evidence type="ECO:0000256" key="1">
    <source>
        <dbReference type="SAM" id="MobiDB-lite"/>
    </source>
</evidence>
<keyword evidence="3" id="KW-1185">Reference proteome</keyword>
<proteinExistence type="predicted"/>
<feature type="region of interest" description="Disordered" evidence="1">
    <location>
        <begin position="1"/>
        <end position="40"/>
    </location>
</feature>
<dbReference type="EMBL" id="KB467920">
    <property type="protein sequence ID" value="PCH37315.1"/>
    <property type="molecule type" value="Genomic_DNA"/>
</dbReference>
<accession>A0A2H3J6P1</accession>
<evidence type="ECO:0000313" key="3">
    <source>
        <dbReference type="Proteomes" id="UP000218811"/>
    </source>
</evidence>
<organism evidence="2 3">
    <name type="scientific">Wolfiporia cocos (strain MD-104)</name>
    <name type="common">Brown rot fungus</name>
    <dbReference type="NCBI Taxonomy" id="742152"/>
    <lineage>
        <taxon>Eukaryota</taxon>
        <taxon>Fungi</taxon>
        <taxon>Dikarya</taxon>
        <taxon>Basidiomycota</taxon>
        <taxon>Agaricomycotina</taxon>
        <taxon>Agaricomycetes</taxon>
        <taxon>Polyporales</taxon>
        <taxon>Phaeolaceae</taxon>
        <taxon>Wolfiporia</taxon>
    </lineage>
</organism>